<sequence length="533" mass="61210">MIATILRSSSNFNAVEYNEAKVSKGVAELVEIKNFDLLQNTGNVTASNLQEFLINYSSQNDNIKKPQFHLAISCKKDEYDYDELVKIAHQYLKEMGYGEDGQPLLIYAHHDTSNHHIHIVTSRINPQGKKIDHDNERLRSQAVINKIMGVKPKQDVKNIVQKSLSYSYETLGQFQAILESSGYESYIEGDNLNIKKGGTVLENILIAEIEKHTQKRSKEETQKRRMQLKAILLKYRDITSNKEELNEILKKKFGVSLVFIGKKDTPYGYIIVDHKEKATYKGKDVLGIKELLHFNKEAVTEKNKDEIAVFIHNLLEENKKQTIGELNEKLWRKYNVNVYHDGFVRDRHYKIISQVNAKDFETLRYNFKVQWIQSFNPSTEEERAILCKFGHIEDVNDILIKENNDVDKINSTINHIKSIVDSEKTDSIYKELNRTKIVIIRKEDTLHAIDIGASTIVNLNETDIDITNLKRHSSVGVNASAGIITNRGSGQTQIAKVESLLNSKDTGHHSNREWEVGGSDNWDDIDDKRKLRQ</sequence>
<dbReference type="Proteomes" id="UP000029538">
    <property type="component" value="Unassembled WGS sequence"/>
</dbReference>
<dbReference type="InterPro" id="IPR005094">
    <property type="entry name" value="Endonuclease_MobA/VirD2"/>
</dbReference>
<feature type="compositionally biased region" description="Basic and acidic residues" evidence="1">
    <location>
        <begin position="505"/>
        <end position="515"/>
    </location>
</feature>
<dbReference type="Pfam" id="PF03432">
    <property type="entry name" value="Relaxase"/>
    <property type="match status" value="1"/>
</dbReference>
<feature type="region of interest" description="Disordered" evidence="1">
    <location>
        <begin position="502"/>
        <end position="533"/>
    </location>
</feature>
<protein>
    <submittedName>
        <fullName evidence="3">Mobilization protein</fullName>
    </submittedName>
</protein>
<accession>A0A096CXJ9</accession>
<evidence type="ECO:0000259" key="2">
    <source>
        <dbReference type="Pfam" id="PF03432"/>
    </source>
</evidence>
<evidence type="ECO:0000256" key="1">
    <source>
        <dbReference type="SAM" id="MobiDB-lite"/>
    </source>
</evidence>
<name>A0A096CXJ9_9BACT</name>
<evidence type="ECO:0000313" key="3">
    <source>
        <dbReference type="EMBL" id="KGF50039.1"/>
    </source>
</evidence>
<dbReference type="AlphaFoldDB" id="A0A096CXJ9"/>
<reference evidence="3 4" key="1">
    <citation type="submission" date="2014-07" db="EMBL/GenBank/DDBJ databases">
        <authorList>
            <person name="McCorrison J."/>
            <person name="Sanka R."/>
            <person name="Torralba M."/>
            <person name="Gillis M."/>
            <person name="Haft D.H."/>
            <person name="Methe B."/>
            <person name="Sutton G."/>
            <person name="Nelson K.E."/>
        </authorList>
    </citation>
    <scope>NUCLEOTIDE SEQUENCE [LARGE SCALE GENOMIC DNA]</scope>
    <source>
        <strain evidence="3 4">DNF00882</strain>
    </source>
</reference>
<dbReference type="EMBL" id="JRNR01000017">
    <property type="protein sequence ID" value="KGF50039.1"/>
    <property type="molecule type" value="Genomic_DNA"/>
</dbReference>
<evidence type="ECO:0000313" key="4">
    <source>
        <dbReference type="Proteomes" id="UP000029538"/>
    </source>
</evidence>
<feature type="domain" description="MobA/VirD2-like nuclease" evidence="2">
    <location>
        <begin position="45"/>
        <end position="147"/>
    </location>
</feature>
<comment type="caution">
    <text evidence="3">The sequence shown here is derived from an EMBL/GenBank/DDBJ whole genome shotgun (WGS) entry which is preliminary data.</text>
</comment>
<gene>
    <name evidence="3" type="ORF">HMPREF0654_02810</name>
</gene>
<proteinExistence type="predicted"/>
<dbReference type="RefSeq" id="WP_036882478.1">
    <property type="nucleotide sequence ID" value="NZ_JRNR01000017.1"/>
</dbReference>
<organism evidence="3 4">
    <name type="scientific">Prevotella disiens DNF00882</name>
    <dbReference type="NCBI Taxonomy" id="1401075"/>
    <lineage>
        <taxon>Bacteria</taxon>
        <taxon>Pseudomonadati</taxon>
        <taxon>Bacteroidota</taxon>
        <taxon>Bacteroidia</taxon>
        <taxon>Bacteroidales</taxon>
        <taxon>Prevotellaceae</taxon>
        <taxon>Prevotella</taxon>
    </lineage>
</organism>